<feature type="transmembrane region" description="Helical" evidence="17">
    <location>
        <begin position="21"/>
        <end position="43"/>
    </location>
</feature>
<dbReference type="GO" id="GO:0009252">
    <property type="term" value="P:peptidoglycan biosynthetic process"/>
    <property type="evidence" value="ECO:0007669"/>
    <property type="project" value="UniProtKB-KW"/>
</dbReference>
<evidence type="ECO:0000256" key="12">
    <source>
        <dbReference type="ARBA" id="ARBA00041185"/>
    </source>
</evidence>
<dbReference type="PROSITE" id="PS00428">
    <property type="entry name" value="FTSW_RODA_SPOVE"/>
    <property type="match status" value="1"/>
</dbReference>
<dbReference type="PANTHER" id="PTHR30474:SF2">
    <property type="entry name" value="PEPTIDOGLYCAN GLYCOSYLTRANSFERASE FTSW-RELATED"/>
    <property type="match status" value="1"/>
</dbReference>
<dbReference type="RefSeq" id="WP_072788787.1">
    <property type="nucleotide sequence ID" value="NZ_FQUL01000006.1"/>
</dbReference>
<dbReference type="STRING" id="1121881.SAMN02745225_00722"/>
<evidence type="ECO:0000256" key="16">
    <source>
        <dbReference type="ARBA" id="ARBA00049966"/>
    </source>
</evidence>
<dbReference type="OrthoDB" id="9768187at2"/>
<evidence type="ECO:0000256" key="1">
    <source>
        <dbReference type="ARBA" id="ARBA00004141"/>
    </source>
</evidence>
<comment type="subcellular location">
    <subcellularLocation>
        <location evidence="1">Membrane</location>
        <topology evidence="1">Multi-pass membrane protein</topology>
    </subcellularLocation>
</comment>
<sequence>MKGKLRLFSANSTELDIYRAVFWIALFLVGFGLVMVFSATYFVSVANSYKPYSAITHQVMWIVIGLFLMVLFSKISPSRLTKLAPVLLLATIAALGAVLVPGVGQSVYGSSRWLGFGSLQVQPSESAKLVLVLFASSLLSRRDSSLPFRQRSLPVLVVAALMSGLIVIEPDLGTSALVGVIAFAVLIGSGTRSKELYLIAGGGVLSAAALAVAKPYRVQRILAFLHPWTNRHTSSYQEVQALAAFATAHLTGVGVGVGQSSYNFVPNAQTDFIFAVIGQNLGLIGALFVLLVFVALVVLLFRASTLATNKMDAVFCYGVAFWVGAQVFLNVGAVEGLLPVTGVPLPLVSAGGSSTVILLVALGLVRGSLAKAVRKNQSGSPRKTTAEVTQ</sequence>
<dbReference type="EMBL" id="FQUL01000006">
    <property type="protein sequence ID" value="SHE47331.1"/>
    <property type="molecule type" value="Genomic_DNA"/>
</dbReference>
<accession>A0A1M4TS79</accession>
<keyword evidence="5" id="KW-0133">Cell shape</keyword>
<evidence type="ECO:0000256" key="2">
    <source>
        <dbReference type="ARBA" id="ARBA00022676"/>
    </source>
</evidence>
<evidence type="ECO:0000256" key="9">
    <source>
        <dbReference type="ARBA" id="ARBA00032370"/>
    </source>
</evidence>
<protein>
    <recommendedName>
        <fullName evidence="12">Probable peptidoglycan glycosyltransferase FtsW</fullName>
        <ecNumber evidence="14">2.4.99.28</ecNumber>
    </recommendedName>
    <alternativeName>
        <fullName evidence="13">Cell division protein FtsW</fullName>
    </alternativeName>
    <alternativeName>
        <fullName evidence="10">Cell wall polymerase</fullName>
    </alternativeName>
    <alternativeName>
        <fullName evidence="9">Peptidoglycan polymerase</fullName>
    </alternativeName>
</protein>
<evidence type="ECO:0000256" key="8">
    <source>
        <dbReference type="ARBA" id="ARBA00023136"/>
    </source>
</evidence>
<evidence type="ECO:0000256" key="17">
    <source>
        <dbReference type="SAM" id="Phobius"/>
    </source>
</evidence>
<feature type="transmembrane region" description="Helical" evidence="17">
    <location>
        <begin position="313"/>
        <end position="333"/>
    </location>
</feature>
<keyword evidence="2" id="KW-0328">Glycosyltransferase</keyword>
<evidence type="ECO:0000256" key="13">
    <source>
        <dbReference type="ARBA" id="ARBA00041418"/>
    </source>
</evidence>
<dbReference type="GO" id="GO:0015648">
    <property type="term" value="F:lipid-linked peptidoglycan transporter activity"/>
    <property type="evidence" value="ECO:0007669"/>
    <property type="project" value="TreeGrafter"/>
</dbReference>
<feature type="transmembrane region" description="Helical" evidence="17">
    <location>
        <begin position="84"/>
        <end position="103"/>
    </location>
</feature>
<dbReference type="Proteomes" id="UP000184295">
    <property type="component" value="Unassembled WGS sequence"/>
</dbReference>
<keyword evidence="18" id="KW-0131">Cell cycle</keyword>
<dbReference type="GO" id="GO:0032153">
    <property type="term" value="C:cell division site"/>
    <property type="evidence" value="ECO:0007669"/>
    <property type="project" value="TreeGrafter"/>
</dbReference>
<keyword evidence="7 17" id="KW-1133">Transmembrane helix</keyword>
<evidence type="ECO:0000256" key="10">
    <source>
        <dbReference type="ARBA" id="ARBA00033270"/>
    </source>
</evidence>
<dbReference type="PANTHER" id="PTHR30474">
    <property type="entry name" value="CELL CYCLE PROTEIN"/>
    <property type="match status" value="1"/>
</dbReference>
<feature type="transmembrane region" description="Helical" evidence="17">
    <location>
        <begin position="272"/>
        <end position="301"/>
    </location>
</feature>
<feature type="transmembrane region" description="Helical" evidence="17">
    <location>
        <begin position="55"/>
        <end position="72"/>
    </location>
</feature>
<dbReference type="GO" id="GO:0005886">
    <property type="term" value="C:plasma membrane"/>
    <property type="evidence" value="ECO:0007669"/>
    <property type="project" value="TreeGrafter"/>
</dbReference>
<evidence type="ECO:0000256" key="4">
    <source>
        <dbReference type="ARBA" id="ARBA00022692"/>
    </source>
</evidence>
<feature type="transmembrane region" description="Helical" evidence="17">
    <location>
        <begin position="196"/>
        <end position="213"/>
    </location>
</feature>
<evidence type="ECO:0000256" key="5">
    <source>
        <dbReference type="ARBA" id="ARBA00022960"/>
    </source>
</evidence>
<dbReference type="GO" id="GO:0008955">
    <property type="term" value="F:peptidoglycan glycosyltransferase activity"/>
    <property type="evidence" value="ECO:0007669"/>
    <property type="project" value="UniProtKB-EC"/>
</dbReference>
<evidence type="ECO:0000256" key="7">
    <source>
        <dbReference type="ARBA" id="ARBA00022989"/>
    </source>
</evidence>
<evidence type="ECO:0000313" key="18">
    <source>
        <dbReference type="EMBL" id="SHE47331.1"/>
    </source>
</evidence>
<proteinExistence type="inferred from homology"/>
<keyword evidence="6" id="KW-0573">Peptidoglycan synthesis</keyword>
<dbReference type="AlphaFoldDB" id="A0A1M4TS79"/>
<comment type="catalytic activity">
    <reaction evidence="15">
        <text>[GlcNAc-(1-&gt;4)-Mur2Ac(oyl-L-Ala-gamma-D-Glu-L-Lys-D-Ala-D-Ala)](n)-di-trans,octa-cis-undecaprenyl diphosphate + beta-D-GlcNAc-(1-&gt;4)-Mur2Ac(oyl-L-Ala-gamma-D-Glu-L-Lys-D-Ala-D-Ala)-di-trans,octa-cis-undecaprenyl diphosphate = [GlcNAc-(1-&gt;4)-Mur2Ac(oyl-L-Ala-gamma-D-Glu-L-Lys-D-Ala-D-Ala)](n+1)-di-trans,octa-cis-undecaprenyl diphosphate + di-trans,octa-cis-undecaprenyl diphosphate + H(+)</text>
        <dbReference type="Rhea" id="RHEA:23708"/>
        <dbReference type="Rhea" id="RHEA-COMP:9602"/>
        <dbReference type="Rhea" id="RHEA-COMP:9603"/>
        <dbReference type="ChEBI" id="CHEBI:15378"/>
        <dbReference type="ChEBI" id="CHEBI:58405"/>
        <dbReference type="ChEBI" id="CHEBI:60033"/>
        <dbReference type="ChEBI" id="CHEBI:78435"/>
        <dbReference type="EC" id="2.4.99.28"/>
    </reaction>
</comment>
<reference evidence="19" key="1">
    <citation type="submission" date="2016-11" db="EMBL/GenBank/DDBJ databases">
        <authorList>
            <person name="Varghese N."/>
            <person name="Submissions S."/>
        </authorList>
    </citation>
    <scope>NUCLEOTIDE SEQUENCE [LARGE SCALE GENOMIC DNA]</scope>
    <source>
        <strain evidence="19">DSM 19514</strain>
    </source>
</reference>
<keyword evidence="4 17" id="KW-0812">Transmembrane</keyword>
<evidence type="ECO:0000256" key="3">
    <source>
        <dbReference type="ARBA" id="ARBA00022679"/>
    </source>
</evidence>
<evidence type="ECO:0000256" key="6">
    <source>
        <dbReference type="ARBA" id="ARBA00022984"/>
    </source>
</evidence>
<evidence type="ECO:0000256" key="14">
    <source>
        <dbReference type="ARBA" id="ARBA00044770"/>
    </source>
</evidence>
<feature type="transmembrane region" description="Helical" evidence="17">
    <location>
        <begin position="345"/>
        <end position="365"/>
    </location>
</feature>
<keyword evidence="8 17" id="KW-0472">Membrane</keyword>
<keyword evidence="18" id="KW-0132">Cell division</keyword>
<feature type="transmembrane region" description="Helical" evidence="17">
    <location>
        <begin position="174"/>
        <end position="191"/>
    </location>
</feature>
<name>A0A1M4TS79_9ACTN</name>
<comment type="function">
    <text evidence="16">Peptidoglycan polymerase that is essential for cell division.</text>
</comment>
<dbReference type="InterPro" id="IPR018365">
    <property type="entry name" value="Cell_cycle_FtsW-rel_CS"/>
</dbReference>
<evidence type="ECO:0000256" key="11">
    <source>
        <dbReference type="ARBA" id="ARBA00038053"/>
    </source>
</evidence>
<comment type="similarity">
    <text evidence="11">Belongs to the SEDS family. FtsW subfamily.</text>
</comment>
<organism evidence="18 19">
    <name type="scientific">Ferrithrix thermotolerans DSM 19514</name>
    <dbReference type="NCBI Taxonomy" id="1121881"/>
    <lineage>
        <taxon>Bacteria</taxon>
        <taxon>Bacillati</taxon>
        <taxon>Actinomycetota</taxon>
        <taxon>Acidimicrobiia</taxon>
        <taxon>Acidimicrobiales</taxon>
        <taxon>Acidimicrobiaceae</taxon>
        <taxon>Ferrithrix</taxon>
    </lineage>
</organism>
<keyword evidence="3" id="KW-0808">Transferase</keyword>
<keyword evidence="19" id="KW-1185">Reference proteome</keyword>
<gene>
    <name evidence="18" type="ORF">SAMN02745225_00722</name>
</gene>
<evidence type="ECO:0000313" key="19">
    <source>
        <dbReference type="Proteomes" id="UP000184295"/>
    </source>
</evidence>
<dbReference type="GO" id="GO:0051301">
    <property type="term" value="P:cell division"/>
    <property type="evidence" value="ECO:0007669"/>
    <property type="project" value="UniProtKB-KW"/>
</dbReference>
<dbReference type="InterPro" id="IPR001182">
    <property type="entry name" value="FtsW/RodA"/>
</dbReference>
<dbReference type="GO" id="GO:0008360">
    <property type="term" value="P:regulation of cell shape"/>
    <property type="evidence" value="ECO:0007669"/>
    <property type="project" value="UniProtKB-KW"/>
</dbReference>
<dbReference type="EC" id="2.4.99.28" evidence="14"/>
<dbReference type="Pfam" id="PF01098">
    <property type="entry name" value="FTSW_RODA_SPOVE"/>
    <property type="match status" value="1"/>
</dbReference>
<evidence type="ECO:0000256" key="15">
    <source>
        <dbReference type="ARBA" id="ARBA00049902"/>
    </source>
</evidence>